<dbReference type="Pfam" id="PF10825">
    <property type="entry name" value="DUF2752"/>
    <property type="match status" value="1"/>
</dbReference>
<dbReference type="HOGENOM" id="CLU_098258_3_0_9"/>
<dbReference type="eggNOG" id="ENOG5032SGY">
    <property type="taxonomic scope" value="Bacteria"/>
</dbReference>
<dbReference type="STRING" id="41997.RV16_GL001771"/>
<dbReference type="EMBL" id="AHYT01000005">
    <property type="protein sequence ID" value="EOT28999.1"/>
    <property type="molecule type" value="Genomic_DNA"/>
</dbReference>
<keyword evidence="1" id="KW-1133">Transmembrane helix</keyword>
<dbReference type="RefSeq" id="WP_016175316.1">
    <property type="nucleotide sequence ID" value="NZ_KE136389.1"/>
</dbReference>
<evidence type="ECO:0000313" key="2">
    <source>
        <dbReference type="EMBL" id="EOT28999.1"/>
    </source>
</evidence>
<keyword evidence="1" id="KW-0812">Transmembrane</keyword>
<gene>
    <name evidence="2" type="ORF">OMQ_01521</name>
</gene>
<dbReference type="Proteomes" id="UP000014136">
    <property type="component" value="Unassembled WGS sequence"/>
</dbReference>
<comment type="caution">
    <text evidence="2">The sequence shown here is derived from an EMBL/GenBank/DDBJ whole genome shotgun (WGS) entry which is preliminary data.</text>
</comment>
<dbReference type="InterPro" id="IPR021215">
    <property type="entry name" value="DUF2752"/>
</dbReference>
<dbReference type="PATRIC" id="fig|1139996.3.peg.1505"/>
<sequence length="113" mass="13434">MDRLLICPFKWITGLPCPGCGMTRACLHFLSGNIEEAFYYHPLFWLVPIVFGVVLFQKYPLVAKIYRLPFFWRSALFLIIGVYVYRMAAFFPTQVPMDFDTRAWLPRLFALWW</sequence>
<dbReference type="AlphaFoldDB" id="S0J7W0"/>
<proteinExistence type="predicted"/>
<reference evidence="2 3" key="1">
    <citation type="submission" date="2013-03" db="EMBL/GenBank/DDBJ databases">
        <title>The Genome Sequence of Enterococcus saccharolyticus ATCC_43076 (Illumina only assembly).</title>
        <authorList>
            <consortium name="The Broad Institute Genomics Platform"/>
            <consortium name="The Broad Institute Genome Sequencing Center for Infectious Disease"/>
            <person name="Earl A."/>
            <person name="Russ C."/>
            <person name="Gilmore M."/>
            <person name="Surin D."/>
            <person name="Walker B."/>
            <person name="Young S."/>
            <person name="Zeng Q."/>
            <person name="Gargeya S."/>
            <person name="Fitzgerald M."/>
            <person name="Haas B."/>
            <person name="Abouelleil A."/>
            <person name="Allen A.W."/>
            <person name="Alvarado L."/>
            <person name="Arachchi H.M."/>
            <person name="Berlin A.M."/>
            <person name="Chapman S.B."/>
            <person name="Gainer-Dewar J."/>
            <person name="Goldberg J."/>
            <person name="Griggs A."/>
            <person name="Gujja S."/>
            <person name="Hansen M."/>
            <person name="Howarth C."/>
            <person name="Imamovic A."/>
            <person name="Ireland A."/>
            <person name="Larimer J."/>
            <person name="McCowan C."/>
            <person name="Murphy C."/>
            <person name="Pearson M."/>
            <person name="Poon T.W."/>
            <person name="Priest M."/>
            <person name="Roberts A."/>
            <person name="Saif S."/>
            <person name="Shea T."/>
            <person name="Sisk P."/>
            <person name="Sykes S."/>
            <person name="Wortman J."/>
            <person name="Nusbaum C."/>
            <person name="Birren B."/>
        </authorList>
    </citation>
    <scope>NUCLEOTIDE SEQUENCE [LARGE SCALE GENOMIC DNA]</scope>
    <source>
        <strain evidence="2 3">ATCC 43076</strain>
    </source>
</reference>
<feature type="transmembrane region" description="Helical" evidence="1">
    <location>
        <begin position="37"/>
        <end position="56"/>
    </location>
</feature>
<name>S0J7W0_9ENTE</name>
<organism evidence="2 3">
    <name type="scientific">Enterococcus saccharolyticus subsp. saccharolyticus ATCC 43076</name>
    <dbReference type="NCBI Taxonomy" id="1139996"/>
    <lineage>
        <taxon>Bacteria</taxon>
        <taxon>Bacillati</taxon>
        <taxon>Bacillota</taxon>
        <taxon>Bacilli</taxon>
        <taxon>Lactobacillales</taxon>
        <taxon>Enterococcaceae</taxon>
        <taxon>Enterococcus</taxon>
    </lineage>
</organism>
<keyword evidence="3" id="KW-1185">Reference proteome</keyword>
<protein>
    <recommendedName>
        <fullName evidence="4">DUF2752 domain-containing protein</fullName>
    </recommendedName>
</protein>
<evidence type="ECO:0000256" key="1">
    <source>
        <dbReference type="SAM" id="Phobius"/>
    </source>
</evidence>
<keyword evidence="1" id="KW-0472">Membrane</keyword>
<accession>S0J7W0</accession>
<dbReference type="OrthoDB" id="9815897at2"/>
<evidence type="ECO:0000313" key="3">
    <source>
        <dbReference type="Proteomes" id="UP000014136"/>
    </source>
</evidence>
<feature type="transmembrane region" description="Helical" evidence="1">
    <location>
        <begin position="68"/>
        <end position="88"/>
    </location>
</feature>
<evidence type="ECO:0008006" key="4">
    <source>
        <dbReference type="Google" id="ProtNLM"/>
    </source>
</evidence>